<dbReference type="PANTHER" id="PTHR46233">
    <property type="entry name" value="HYDROXYACYLGLUTATHIONE HYDROLASE GLOC"/>
    <property type="match status" value="1"/>
</dbReference>
<dbReference type="CDD" id="cd06262">
    <property type="entry name" value="metallo-hydrolase-like_MBL-fold"/>
    <property type="match status" value="1"/>
</dbReference>
<dbReference type="OrthoDB" id="197151at2157"/>
<keyword evidence="2" id="KW-0479">Metal-binding</keyword>
<sequence>MIRNLAAGVQAFTSNAFLVSGEPRADAPPVTDAGDHGRRVLVDAGSNFDVVGRVREHVDGLDAVVLTHTHPDHVGNLADVREAFDVETWGFDTDRDEVDHELPDGGTVRMGSAEYEALHTPGHKDDHLCLYSPGAGVLFAGDLIFGNGGFGRTDLAEGDRDALIDSIDRVGERVGEDLREMHVGHGPSVLTDPRQDVELAARSARMR</sequence>
<evidence type="ECO:0000256" key="1">
    <source>
        <dbReference type="ARBA" id="ARBA00001947"/>
    </source>
</evidence>
<dbReference type="InterPro" id="IPR036866">
    <property type="entry name" value="RibonucZ/Hydroxyglut_hydro"/>
</dbReference>
<dbReference type="SUPFAM" id="SSF56281">
    <property type="entry name" value="Metallo-hydrolase/oxidoreductase"/>
    <property type="match status" value="1"/>
</dbReference>
<gene>
    <name evidence="6" type="ORF">HUG12_12070</name>
</gene>
<dbReference type="Proteomes" id="UP000509626">
    <property type="component" value="Chromosome"/>
</dbReference>
<feature type="domain" description="Metallo-beta-lactamase" evidence="5">
    <location>
        <begin position="13"/>
        <end position="185"/>
    </location>
</feature>
<dbReference type="AlphaFoldDB" id="A0A7D5QKW5"/>
<dbReference type="Gene3D" id="3.60.15.10">
    <property type="entry name" value="Ribonuclease Z/Hydroxyacylglutathione hydrolase-like"/>
    <property type="match status" value="1"/>
</dbReference>
<evidence type="ECO:0000313" key="7">
    <source>
        <dbReference type="Proteomes" id="UP000509626"/>
    </source>
</evidence>
<dbReference type="InterPro" id="IPR001279">
    <property type="entry name" value="Metallo-B-lactamas"/>
</dbReference>
<evidence type="ECO:0000259" key="5">
    <source>
        <dbReference type="SMART" id="SM00849"/>
    </source>
</evidence>
<dbReference type="GeneID" id="56038207"/>
<dbReference type="SMART" id="SM00849">
    <property type="entry name" value="Lactamase_B"/>
    <property type="match status" value="1"/>
</dbReference>
<dbReference type="GO" id="GO:0046872">
    <property type="term" value="F:metal ion binding"/>
    <property type="evidence" value="ECO:0007669"/>
    <property type="project" value="UniProtKB-KW"/>
</dbReference>
<dbReference type="InterPro" id="IPR051453">
    <property type="entry name" value="MBL_Glyoxalase_II"/>
</dbReference>
<dbReference type="RefSeq" id="WP_179269010.1">
    <property type="nucleotide sequence ID" value="NZ_CP058579.1"/>
</dbReference>
<dbReference type="GO" id="GO:0016787">
    <property type="term" value="F:hydrolase activity"/>
    <property type="evidence" value="ECO:0007669"/>
    <property type="project" value="UniProtKB-KW"/>
</dbReference>
<keyword evidence="4" id="KW-0862">Zinc</keyword>
<reference evidence="6 7" key="1">
    <citation type="submission" date="2020-06" db="EMBL/GenBank/DDBJ databases">
        <title>NJ-3-1, isolated from saline soil.</title>
        <authorList>
            <person name="Cui H.L."/>
            <person name="Shi X."/>
        </authorList>
    </citation>
    <scope>NUCLEOTIDE SEQUENCE [LARGE SCALE GENOMIC DNA]</scope>
    <source>
        <strain evidence="6 7">NJ-3-1</strain>
    </source>
</reference>
<keyword evidence="7" id="KW-1185">Reference proteome</keyword>
<organism evidence="6 7">
    <name type="scientific">Halorarum salinum</name>
    <dbReference type="NCBI Taxonomy" id="2743089"/>
    <lineage>
        <taxon>Archaea</taxon>
        <taxon>Methanobacteriati</taxon>
        <taxon>Methanobacteriota</taxon>
        <taxon>Stenosarchaea group</taxon>
        <taxon>Halobacteria</taxon>
        <taxon>Halobacteriales</taxon>
        <taxon>Haloferacaceae</taxon>
        <taxon>Halorarum</taxon>
    </lineage>
</organism>
<protein>
    <submittedName>
        <fullName evidence="6">MBL fold metallo-hydrolase</fullName>
    </submittedName>
</protein>
<dbReference type="Pfam" id="PF00753">
    <property type="entry name" value="Lactamase_B"/>
    <property type="match status" value="1"/>
</dbReference>
<evidence type="ECO:0000256" key="3">
    <source>
        <dbReference type="ARBA" id="ARBA00022801"/>
    </source>
</evidence>
<evidence type="ECO:0000256" key="2">
    <source>
        <dbReference type="ARBA" id="ARBA00022723"/>
    </source>
</evidence>
<dbReference type="EMBL" id="CP058579">
    <property type="protein sequence ID" value="QLG62425.1"/>
    <property type="molecule type" value="Genomic_DNA"/>
</dbReference>
<evidence type="ECO:0000313" key="6">
    <source>
        <dbReference type="EMBL" id="QLG62425.1"/>
    </source>
</evidence>
<name>A0A7D5QKW5_9EURY</name>
<accession>A0A7D5QKW5</accession>
<comment type="cofactor">
    <cofactor evidence="1">
        <name>Zn(2+)</name>
        <dbReference type="ChEBI" id="CHEBI:29105"/>
    </cofactor>
</comment>
<proteinExistence type="predicted"/>
<keyword evidence="3 6" id="KW-0378">Hydrolase</keyword>
<evidence type="ECO:0000256" key="4">
    <source>
        <dbReference type="ARBA" id="ARBA00022833"/>
    </source>
</evidence>
<dbReference type="KEGG" id="halu:HUG12_12070"/>
<dbReference type="PANTHER" id="PTHR46233:SF3">
    <property type="entry name" value="HYDROXYACYLGLUTATHIONE HYDROLASE GLOC"/>
    <property type="match status" value="1"/>
</dbReference>